<keyword evidence="2" id="KW-0813">Transport</keyword>
<keyword evidence="7" id="KW-0931">ER-Golgi transport</keyword>
<dbReference type="InterPro" id="IPR001680">
    <property type="entry name" value="WD40_rpt"/>
</dbReference>
<keyword evidence="15" id="KW-1185">Reference proteome</keyword>
<reference evidence="14 15" key="1">
    <citation type="journal article" date="2020" name="ISME J.">
        <title>Uncovering the hidden diversity of litter-decomposition mechanisms in mushroom-forming fungi.</title>
        <authorList>
            <person name="Floudas D."/>
            <person name="Bentzer J."/>
            <person name="Ahren D."/>
            <person name="Johansson T."/>
            <person name="Persson P."/>
            <person name="Tunlid A."/>
        </authorList>
    </citation>
    <scope>NUCLEOTIDE SEQUENCE [LARGE SCALE GENOMIC DNA]</scope>
    <source>
        <strain evidence="14 15">CBS 661.87</strain>
    </source>
</reference>
<gene>
    <name evidence="14" type="ORF">D9615_000243</name>
</gene>
<evidence type="ECO:0000256" key="10">
    <source>
        <dbReference type="ARBA" id="ARBA00023136"/>
    </source>
</evidence>
<evidence type="ECO:0008006" key="16">
    <source>
        <dbReference type="Google" id="ProtNLM"/>
    </source>
</evidence>
<evidence type="ECO:0000256" key="13">
    <source>
        <dbReference type="SAM" id="Phobius"/>
    </source>
</evidence>
<evidence type="ECO:0000256" key="5">
    <source>
        <dbReference type="ARBA" id="ARBA00022737"/>
    </source>
</evidence>
<keyword evidence="9 13" id="KW-1133">Transmembrane helix</keyword>
<dbReference type="PANTHER" id="PTHR23284">
    <property type="entry name" value="PROLACTIN REGULATORY ELEMENT BINDING PROTEIN"/>
    <property type="match status" value="1"/>
</dbReference>
<dbReference type="GO" id="GO:0006888">
    <property type="term" value="P:endoplasmic reticulum to Golgi vesicle-mediated transport"/>
    <property type="evidence" value="ECO:0007669"/>
    <property type="project" value="TreeGrafter"/>
</dbReference>
<evidence type="ECO:0000256" key="4">
    <source>
        <dbReference type="ARBA" id="ARBA00022692"/>
    </source>
</evidence>
<protein>
    <recommendedName>
        <fullName evidence="16">WD40 repeat-like protein</fullName>
    </recommendedName>
</protein>
<keyword evidence="5" id="KW-0677">Repeat</keyword>
<evidence type="ECO:0000256" key="11">
    <source>
        <dbReference type="PROSITE-ProRule" id="PRU00221"/>
    </source>
</evidence>
<feature type="repeat" description="WD" evidence="11">
    <location>
        <begin position="338"/>
        <end position="368"/>
    </location>
</feature>
<keyword evidence="8" id="KW-0653">Protein transport</keyword>
<dbReference type="SMART" id="SM00320">
    <property type="entry name" value="WD40"/>
    <property type="match status" value="2"/>
</dbReference>
<keyword evidence="3 11" id="KW-0853">WD repeat</keyword>
<evidence type="ECO:0000256" key="9">
    <source>
        <dbReference type="ARBA" id="ARBA00022989"/>
    </source>
</evidence>
<evidence type="ECO:0000256" key="1">
    <source>
        <dbReference type="ARBA" id="ARBA00004648"/>
    </source>
</evidence>
<dbReference type="PROSITE" id="PS50082">
    <property type="entry name" value="WD_REPEATS_2"/>
    <property type="match status" value="1"/>
</dbReference>
<dbReference type="GO" id="GO:0015031">
    <property type="term" value="P:protein transport"/>
    <property type="evidence" value="ECO:0007669"/>
    <property type="project" value="UniProtKB-KW"/>
</dbReference>
<dbReference type="SUPFAM" id="SSF50978">
    <property type="entry name" value="WD40 repeat-like"/>
    <property type="match status" value="1"/>
</dbReference>
<dbReference type="GO" id="GO:0005789">
    <property type="term" value="C:endoplasmic reticulum membrane"/>
    <property type="evidence" value="ECO:0007669"/>
    <property type="project" value="UniProtKB-SubCell"/>
</dbReference>
<dbReference type="OrthoDB" id="2013972at2759"/>
<dbReference type="PANTHER" id="PTHR23284:SF0">
    <property type="entry name" value="PROLACTIN REGULATORY ELEMENT-BINDING PROTEIN"/>
    <property type="match status" value="1"/>
</dbReference>
<name>A0A8H5HRB4_9AGAR</name>
<evidence type="ECO:0000313" key="15">
    <source>
        <dbReference type="Proteomes" id="UP000565441"/>
    </source>
</evidence>
<evidence type="ECO:0000313" key="14">
    <source>
        <dbReference type="EMBL" id="KAF5388092.1"/>
    </source>
</evidence>
<dbReference type="Gene3D" id="2.130.10.10">
    <property type="entry name" value="YVTN repeat-like/Quinoprotein amine dehydrogenase"/>
    <property type="match status" value="1"/>
</dbReference>
<comment type="subcellular location">
    <subcellularLocation>
        <location evidence="1">Endoplasmic reticulum membrane</location>
        <topology evidence="1">Single-pass type II membrane protein</topology>
    </subcellularLocation>
</comment>
<dbReference type="InterPro" id="IPR045260">
    <property type="entry name" value="Sec12-like"/>
</dbReference>
<dbReference type="GO" id="GO:0003400">
    <property type="term" value="P:regulation of COPII vesicle coating"/>
    <property type="evidence" value="ECO:0007669"/>
    <property type="project" value="TreeGrafter"/>
</dbReference>
<dbReference type="InterPro" id="IPR015943">
    <property type="entry name" value="WD40/YVTN_repeat-like_dom_sf"/>
</dbReference>
<sequence>MRARHTSHALPAFPVYSSSFLSENELVLGGGGGTSRSGIKNKLRLYNVDSERSLQLLDEFELEKGEDAPMSMAAHIETSTIICGVNSALEKLEKDQNENCRIFAVKDQKLELLSTQGTLPPGDMEDYQKVAVFSPDGSLLAVAGGHDLSLFSFPSQSPLAEPIHTEKEIYDASLSGTTLVIATTHHLLVYALPTSAEAQTPSPMSKGKGKEKKATLSNQSRASKLELLHTVEVPASAGGTNGGTFRAARYNPKDDHVFYTSINIPPSRNRKTKAVPRQAFICKWNTKTWTVDKTRNFSDRGLTCFDVSADGKYLGFGSSDMTIGLLDGHNLSPLVTILKAHDFPPTTIAFNAPSSLLVSGSPDNSIRIVSVPQSPANSSSWTIILLLITTLLVILLAVLAQNYLAGSIH</sequence>
<evidence type="ECO:0000256" key="7">
    <source>
        <dbReference type="ARBA" id="ARBA00022892"/>
    </source>
</evidence>
<dbReference type="GO" id="GO:0005085">
    <property type="term" value="F:guanyl-nucleotide exchange factor activity"/>
    <property type="evidence" value="ECO:0007669"/>
    <property type="project" value="InterPro"/>
</dbReference>
<evidence type="ECO:0000256" key="2">
    <source>
        <dbReference type="ARBA" id="ARBA00022448"/>
    </source>
</evidence>
<feature type="region of interest" description="Disordered" evidence="12">
    <location>
        <begin position="198"/>
        <end position="219"/>
    </location>
</feature>
<keyword evidence="6" id="KW-0256">Endoplasmic reticulum</keyword>
<evidence type="ECO:0000256" key="3">
    <source>
        <dbReference type="ARBA" id="ARBA00022574"/>
    </source>
</evidence>
<evidence type="ECO:0000256" key="12">
    <source>
        <dbReference type="SAM" id="MobiDB-lite"/>
    </source>
</evidence>
<organism evidence="14 15">
    <name type="scientific">Tricholomella constricta</name>
    <dbReference type="NCBI Taxonomy" id="117010"/>
    <lineage>
        <taxon>Eukaryota</taxon>
        <taxon>Fungi</taxon>
        <taxon>Dikarya</taxon>
        <taxon>Basidiomycota</taxon>
        <taxon>Agaricomycotina</taxon>
        <taxon>Agaricomycetes</taxon>
        <taxon>Agaricomycetidae</taxon>
        <taxon>Agaricales</taxon>
        <taxon>Tricholomatineae</taxon>
        <taxon>Lyophyllaceae</taxon>
        <taxon>Tricholomella</taxon>
    </lineage>
</organism>
<evidence type="ECO:0000256" key="6">
    <source>
        <dbReference type="ARBA" id="ARBA00022824"/>
    </source>
</evidence>
<accession>A0A8H5HRB4</accession>
<dbReference type="Proteomes" id="UP000565441">
    <property type="component" value="Unassembled WGS sequence"/>
</dbReference>
<dbReference type="Pfam" id="PF00400">
    <property type="entry name" value="WD40"/>
    <property type="match status" value="1"/>
</dbReference>
<feature type="transmembrane region" description="Helical" evidence="13">
    <location>
        <begin position="381"/>
        <end position="404"/>
    </location>
</feature>
<dbReference type="EMBL" id="JAACJP010000001">
    <property type="protein sequence ID" value="KAF5388092.1"/>
    <property type="molecule type" value="Genomic_DNA"/>
</dbReference>
<comment type="caution">
    <text evidence="14">The sequence shown here is derived from an EMBL/GenBank/DDBJ whole genome shotgun (WGS) entry which is preliminary data.</text>
</comment>
<proteinExistence type="predicted"/>
<dbReference type="AlphaFoldDB" id="A0A8H5HRB4"/>
<dbReference type="InterPro" id="IPR036322">
    <property type="entry name" value="WD40_repeat_dom_sf"/>
</dbReference>
<keyword evidence="4 13" id="KW-0812">Transmembrane</keyword>
<keyword evidence="10 13" id="KW-0472">Membrane</keyword>
<evidence type="ECO:0000256" key="8">
    <source>
        <dbReference type="ARBA" id="ARBA00022927"/>
    </source>
</evidence>